<evidence type="ECO:0000313" key="2">
    <source>
        <dbReference type="EMBL" id="SDQ22403.1"/>
    </source>
</evidence>
<feature type="transmembrane region" description="Helical" evidence="1">
    <location>
        <begin position="87"/>
        <end position="108"/>
    </location>
</feature>
<dbReference type="STRING" id="995062.SAMN04489718_0843"/>
<feature type="transmembrane region" description="Helical" evidence="1">
    <location>
        <begin position="58"/>
        <end position="80"/>
    </location>
</feature>
<reference evidence="3" key="1">
    <citation type="submission" date="2016-10" db="EMBL/GenBank/DDBJ databases">
        <authorList>
            <person name="Varghese N."/>
            <person name="Submissions S."/>
        </authorList>
    </citation>
    <scope>NUCLEOTIDE SEQUENCE [LARGE SCALE GENOMIC DNA]</scope>
    <source>
        <strain evidence="3">DSM 45459</strain>
    </source>
</reference>
<dbReference type="AlphaFoldDB" id="A0A1H0Z4R9"/>
<dbReference type="Proteomes" id="UP000199301">
    <property type="component" value="Unassembled WGS sequence"/>
</dbReference>
<dbReference type="EMBL" id="FNKO01000001">
    <property type="protein sequence ID" value="SDQ22403.1"/>
    <property type="molecule type" value="Genomic_DNA"/>
</dbReference>
<feature type="transmembrane region" description="Helical" evidence="1">
    <location>
        <begin position="128"/>
        <end position="149"/>
    </location>
</feature>
<gene>
    <name evidence="2" type="ORF">SAMN04489718_0843</name>
</gene>
<organism evidence="2 3">
    <name type="scientific">Actinopolyspora saharensis</name>
    <dbReference type="NCBI Taxonomy" id="995062"/>
    <lineage>
        <taxon>Bacteria</taxon>
        <taxon>Bacillati</taxon>
        <taxon>Actinomycetota</taxon>
        <taxon>Actinomycetes</taxon>
        <taxon>Actinopolysporales</taxon>
        <taxon>Actinopolysporaceae</taxon>
        <taxon>Actinopolyspora</taxon>
    </lineage>
</organism>
<feature type="transmembrane region" description="Helical" evidence="1">
    <location>
        <begin position="27"/>
        <end position="46"/>
    </location>
</feature>
<proteinExistence type="predicted"/>
<protein>
    <submittedName>
        <fullName evidence="2">Uncharacterized protein</fullName>
    </submittedName>
</protein>
<keyword evidence="1" id="KW-0472">Membrane</keyword>
<keyword evidence="1" id="KW-0812">Transmembrane</keyword>
<accession>A0A1H0Z4R9</accession>
<name>A0A1H0Z4R9_9ACTN</name>
<sequence length="175" mass="18704">MVFSCHLEREMAEFGVMDIPANVRRAAILWAVAVAAGVFESILAVSRAVHAGELGPGVWIGIAVRLVVYALATVLVVSLWRGRRWARVALTVLLSVIGLASLVVPAAVAMVNGQTFVRAFSSGGTWGWMFLVVRLTHIACVVGATVLMFTRSANRYFAAVKRLSAKTTSSASSSR</sequence>
<evidence type="ECO:0000256" key="1">
    <source>
        <dbReference type="SAM" id="Phobius"/>
    </source>
</evidence>
<keyword evidence="3" id="KW-1185">Reference proteome</keyword>
<keyword evidence="1" id="KW-1133">Transmembrane helix</keyword>
<evidence type="ECO:0000313" key="3">
    <source>
        <dbReference type="Proteomes" id="UP000199301"/>
    </source>
</evidence>